<sequence>MTVTVGIDLGTTYSCVAVWRHNRVEIIPNEQGNRTTPSCVAFTDSERFIGDAAKNQIAMNPVNTIFDAKRFIGRRFSDDMVQADKSLYPFKITGGLNDKPVILVTYKGEEKKFSAEEISSMVLSKMKETSEAYLGVTVKNAVITVPAYFNDCQRQATKDAGTVAGLKILRMINEPTAAAIAYGLENKAGITDETNALIFDLGGGTFDVALVNIGEGIFEVKATAGDSRLGGEDFDNAMVTHFVGEFKRKHKKDISQNPRALGRLRVACERAKRILSSATQTSVDIDCLYEGEDFSSLITRAKFEEINMDFFKKCMTTVEACLSDANMDKNSVNEVVLVGGSTRIPKIQEMLQEFFNGIELCKSINADEAIAYGAAILGAKLSGDGDEMVRDLQLVDVTSLSLGIQTVGEIVTVLIPRNTPMPTKVEKTFSTTSDNQTCVYQGERAKSKDNCLLGEFELSGIPMAPRCVPRINVCFDIDDNGILSVSAEETASGQSNKIAIINDDGKLSKEEIEKMVKDAERFRAEDQEHRKKVDAYNALERYAYCMKNKIRDSSVVSRMRREDLKKMEAAIEQAILWLDANEDGEVAVLMEKKKALERMDSCSITGDASLGVIS</sequence>
<keyword evidence="1 3" id="KW-0547">Nucleotide-binding</keyword>
<dbReference type="InterPro" id="IPR029048">
    <property type="entry name" value="HSP70_C_sf"/>
</dbReference>
<dbReference type="PRINTS" id="PR00301">
    <property type="entry name" value="HEATSHOCK70"/>
</dbReference>
<gene>
    <name evidence="4" type="ORF">LSAT_V11C900468430</name>
</gene>
<accession>A0A9R1UEX8</accession>
<dbReference type="GO" id="GO:0005737">
    <property type="term" value="C:cytoplasm"/>
    <property type="evidence" value="ECO:0000318"/>
    <property type="project" value="GO_Central"/>
</dbReference>
<dbReference type="FunFam" id="3.30.30.30:FF:000001">
    <property type="entry name" value="heat shock 70 kDa protein-like"/>
    <property type="match status" value="1"/>
</dbReference>
<evidence type="ECO:0000313" key="5">
    <source>
        <dbReference type="Proteomes" id="UP000235145"/>
    </source>
</evidence>
<dbReference type="SUPFAM" id="SSF100920">
    <property type="entry name" value="Heat shock protein 70kD (HSP70), peptide-binding domain"/>
    <property type="match status" value="1"/>
</dbReference>
<dbReference type="Proteomes" id="UP000235145">
    <property type="component" value="Unassembled WGS sequence"/>
</dbReference>
<dbReference type="InterPro" id="IPR018181">
    <property type="entry name" value="Heat_shock_70_CS"/>
</dbReference>
<keyword evidence="5" id="KW-1185">Reference proteome</keyword>
<evidence type="ECO:0000256" key="3">
    <source>
        <dbReference type="RuleBase" id="RU003322"/>
    </source>
</evidence>
<evidence type="ECO:0008006" key="6">
    <source>
        <dbReference type="Google" id="ProtNLM"/>
    </source>
</evidence>
<dbReference type="GO" id="GO:0016887">
    <property type="term" value="F:ATP hydrolysis activity"/>
    <property type="evidence" value="ECO:0000318"/>
    <property type="project" value="GO_Central"/>
</dbReference>
<dbReference type="EMBL" id="NBSK02000009">
    <property type="protein sequence ID" value="KAJ0185838.1"/>
    <property type="molecule type" value="Genomic_DNA"/>
</dbReference>
<protein>
    <recommendedName>
        <fullName evidence="6">Heat shock protein 70</fullName>
    </recommendedName>
</protein>
<dbReference type="Gene3D" id="3.90.640.10">
    <property type="entry name" value="Actin, Chain A, domain 4"/>
    <property type="match status" value="1"/>
</dbReference>
<dbReference type="SUPFAM" id="SSF100934">
    <property type="entry name" value="Heat shock protein 70kD (HSP70), C-terminal subdomain"/>
    <property type="match status" value="1"/>
</dbReference>
<dbReference type="GO" id="GO:0140662">
    <property type="term" value="F:ATP-dependent protein folding chaperone"/>
    <property type="evidence" value="ECO:0007669"/>
    <property type="project" value="InterPro"/>
</dbReference>
<comment type="similarity">
    <text evidence="3">Belongs to the heat shock protein 70 family.</text>
</comment>
<evidence type="ECO:0000313" key="4">
    <source>
        <dbReference type="EMBL" id="KAJ0185838.1"/>
    </source>
</evidence>
<dbReference type="PANTHER" id="PTHR19375">
    <property type="entry name" value="HEAT SHOCK PROTEIN 70KDA"/>
    <property type="match status" value="1"/>
</dbReference>
<dbReference type="GO" id="GO:0031072">
    <property type="term" value="F:heat shock protein binding"/>
    <property type="evidence" value="ECO:0000318"/>
    <property type="project" value="GO_Central"/>
</dbReference>
<dbReference type="FunFam" id="3.30.420.40:FF:000026">
    <property type="entry name" value="Heat shock protein 70"/>
    <property type="match status" value="1"/>
</dbReference>
<dbReference type="FunFam" id="2.60.34.10:FF:000002">
    <property type="entry name" value="Heat shock 70 kDa"/>
    <property type="match status" value="1"/>
</dbReference>
<dbReference type="SUPFAM" id="SSF53067">
    <property type="entry name" value="Actin-like ATPase domain"/>
    <property type="match status" value="2"/>
</dbReference>
<keyword evidence="2 3" id="KW-0067">ATP-binding</keyword>
<dbReference type="FunFam" id="3.90.640.10:FF:000002">
    <property type="entry name" value="Heat shock 70 kDa"/>
    <property type="match status" value="1"/>
</dbReference>
<dbReference type="GO" id="GO:0044183">
    <property type="term" value="F:protein folding chaperone"/>
    <property type="evidence" value="ECO:0000318"/>
    <property type="project" value="GO_Central"/>
</dbReference>
<dbReference type="Gene3D" id="1.20.1270.10">
    <property type="match status" value="1"/>
</dbReference>
<dbReference type="InterPro" id="IPR043129">
    <property type="entry name" value="ATPase_NBD"/>
</dbReference>
<proteinExistence type="inferred from homology"/>
<reference evidence="4 5" key="1">
    <citation type="journal article" date="2017" name="Nat. Commun.">
        <title>Genome assembly with in vitro proximity ligation data and whole-genome triplication in lettuce.</title>
        <authorList>
            <person name="Reyes-Chin-Wo S."/>
            <person name="Wang Z."/>
            <person name="Yang X."/>
            <person name="Kozik A."/>
            <person name="Arikit S."/>
            <person name="Song C."/>
            <person name="Xia L."/>
            <person name="Froenicke L."/>
            <person name="Lavelle D.O."/>
            <person name="Truco M.J."/>
            <person name="Xia R."/>
            <person name="Zhu S."/>
            <person name="Xu C."/>
            <person name="Xu H."/>
            <person name="Xu X."/>
            <person name="Cox K."/>
            <person name="Korf I."/>
            <person name="Meyers B.C."/>
            <person name="Michelmore R.W."/>
        </authorList>
    </citation>
    <scope>NUCLEOTIDE SEQUENCE [LARGE SCALE GENOMIC DNA]</scope>
    <source>
        <strain evidence="5">cv. Salinas</strain>
        <tissue evidence="4">Seedlings</tissue>
    </source>
</reference>
<dbReference type="PROSITE" id="PS00297">
    <property type="entry name" value="HSP70_1"/>
    <property type="match status" value="1"/>
</dbReference>
<dbReference type="NCBIfam" id="NF001413">
    <property type="entry name" value="PRK00290.1"/>
    <property type="match status" value="1"/>
</dbReference>
<dbReference type="PROSITE" id="PS01036">
    <property type="entry name" value="HSP70_3"/>
    <property type="match status" value="1"/>
</dbReference>
<dbReference type="Gene3D" id="3.30.420.40">
    <property type="match status" value="2"/>
</dbReference>
<evidence type="ECO:0000256" key="1">
    <source>
        <dbReference type="ARBA" id="ARBA00022741"/>
    </source>
</evidence>
<comment type="caution">
    <text evidence="4">The sequence shown here is derived from an EMBL/GenBank/DDBJ whole genome shotgun (WGS) entry which is preliminary data.</text>
</comment>
<dbReference type="InterPro" id="IPR029047">
    <property type="entry name" value="HSP70_peptide-bd_sf"/>
</dbReference>
<dbReference type="AlphaFoldDB" id="A0A9R1UEX8"/>
<dbReference type="Gene3D" id="2.60.34.10">
    <property type="entry name" value="Substrate Binding Domain Of DNAk, Chain A, domain 1"/>
    <property type="match status" value="1"/>
</dbReference>
<name>A0A9R1UEX8_LACSA</name>
<organism evidence="4 5">
    <name type="scientific">Lactuca sativa</name>
    <name type="common">Garden lettuce</name>
    <dbReference type="NCBI Taxonomy" id="4236"/>
    <lineage>
        <taxon>Eukaryota</taxon>
        <taxon>Viridiplantae</taxon>
        <taxon>Streptophyta</taxon>
        <taxon>Embryophyta</taxon>
        <taxon>Tracheophyta</taxon>
        <taxon>Spermatophyta</taxon>
        <taxon>Magnoliopsida</taxon>
        <taxon>eudicotyledons</taxon>
        <taxon>Gunneridae</taxon>
        <taxon>Pentapetalae</taxon>
        <taxon>asterids</taxon>
        <taxon>campanulids</taxon>
        <taxon>Asterales</taxon>
        <taxon>Asteraceae</taxon>
        <taxon>Cichorioideae</taxon>
        <taxon>Cichorieae</taxon>
        <taxon>Lactucinae</taxon>
        <taxon>Lactuca</taxon>
    </lineage>
</organism>
<dbReference type="Gene3D" id="3.30.30.30">
    <property type="match status" value="1"/>
</dbReference>
<dbReference type="InterPro" id="IPR013126">
    <property type="entry name" value="Hsp_70_fam"/>
</dbReference>
<dbReference type="GO" id="GO:0005524">
    <property type="term" value="F:ATP binding"/>
    <property type="evidence" value="ECO:0007669"/>
    <property type="project" value="UniProtKB-KW"/>
</dbReference>
<evidence type="ECO:0000256" key="2">
    <source>
        <dbReference type="ARBA" id="ARBA00022840"/>
    </source>
</evidence>
<dbReference type="Pfam" id="PF00012">
    <property type="entry name" value="HSP70"/>
    <property type="match status" value="1"/>
</dbReference>
<dbReference type="GO" id="GO:0042026">
    <property type="term" value="P:protein refolding"/>
    <property type="evidence" value="ECO:0000318"/>
    <property type="project" value="GO_Central"/>
</dbReference>